<dbReference type="GO" id="GO:0000428">
    <property type="term" value="C:DNA-directed RNA polymerase complex"/>
    <property type="evidence" value="ECO:0007669"/>
    <property type="project" value="UniProtKB-KW"/>
</dbReference>
<comment type="function">
    <text evidence="10">Promotes RNA polymerase assembly. Latches the N- and C-terminal regions of the beta' subunit thereby facilitating its interaction with the beta and alpha subunits.</text>
</comment>
<evidence type="ECO:0000313" key="12">
    <source>
        <dbReference type="Proteomes" id="UP000295632"/>
    </source>
</evidence>
<keyword evidence="12" id="KW-1185">Reference proteome</keyword>
<dbReference type="RefSeq" id="WP_133579301.1">
    <property type="nucleotide sequence ID" value="NZ_SNYJ01000002.1"/>
</dbReference>
<evidence type="ECO:0000313" key="11">
    <source>
        <dbReference type="EMBL" id="TDQ42366.1"/>
    </source>
</evidence>
<keyword evidence="7 10" id="KW-0804">Transcription</keyword>
<evidence type="ECO:0000256" key="6">
    <source>
        <dbReference type="ARBA" id="ARBA00022695"/>
    </source>
</evidence>
<comment type="similarity">
    <text evidence="1 10">Belongs to the RNA polymerase subunit omega family.</text>
</comment>
<evidence type="ECO:0000256" key="3">
    <source>
        <dbReference type="ARBA" id="ARBA00013725"/>
    </source>
</evidence>
<gene>
    <name evidence="10" type="primary">rpoZ</name>
    <name evidence="11" type="ORF">EV213_102400</name>
</gene>
<evidence type="ECO:0000256" key="7">
    <source>
        <dbReference type="ARBA" id="ARBA00023163"/>
    </source>
</evidence>
<reference evidence="11 12" key="1">
    <citation type="submission" date="2019-03" db="EMBL/GenBank/DDBJ databases">
        <title>Genomic Encyclopedia of Type Strains, Phase IV (KMG-IV): sequencing the most valuable type-strain genomes for metagenomic binning, comparative biology and taxonomic classification.</title>
        <authorList>
            <person name="Goeker M."/>
        </authorList>
    </citation>
    <scope>NUCLEOTIDE SEQUENCE [LARGE SCALE GENOMIC DNA]</scope>
    <source>
        <strain evidence="11 12">DSM 28697</strain>
    </source>
</reference>
<dbReference type="HAMAP" id="MF_00366">
    <property type="entry name" value="RNApol_bact_RpoZ"/>
    <property type="match status" value="1"/>
</dbReference>
<sequence>MLYPSIDSLMETIDSKYTLVTVSARRARQLLEEENYYIDLPKSRKNVGVALEEIQEGLLTVDYVDIVPLRGIQSQKE</sequence>
<dbReference type="InterPro" id="IPR003716">
    <property type="entry name" value="DNA-dir_RNA_pol_omega"/>
</dbReference>
<dbReference type="InterPro" id="IPR036161">
    <property type="entry name" value="RPB6/omega-like_sf"/>
</dbReference>
<dbReference type="PANTHER" id="PTHR34476:SF1">
    <property type="entry name" value="DNA-DIRECTED RNA POLYMERASE SUBUNIT OMEGA"/>
    <property type="match status" value="1"/>
</dbReference>
<dbReference type="GO" id="GO:0006351">
    <property type="term" value="P:DNA-templated transcription"/>
    <property type="evidence" value="ECO:0007669"/>
    <property type="project" value="UniProtKB-UniRule"/>
</dbReference>
<organism evidence="11 12">
    <name type="scientific">Aureibacillus halotolerans</name>
    <dbReference type="NCBI Taxonomy" id="1508390"/>
    <lineage>
        <taxon>Bacteria</taxon>
        <taxon>Bacillati</taxon>
        <taxon>Bacillota</taxon>
        <taxon>Bacilli</taxon>
        <taxon>Bacillales</taxon>
        <taxon>Bacillaceae</taxon>
        <taxon>Aureibacillus</taxon>
    </lineage>
</organism>
<keyword evidence="6 10" id="KW-0548">Nucleotidyltransferase</keyword>
<comment type="subunit">
    <text evidence="10">The RNAP catalytic core consists of 2 alpha, 1 beta, 1 beta' and 1 omega subunit. When a sigma factor is associated with the core the holoenzyme is formed, which can initiate transcription.</text>
</comment>
<dbReference type="Gene3D" id="3.90.940.10">
    <property type="match status" value="1"/>
</dbReference>
<protein>
    <recommendedName>
        <fullName evidence="3 10">DNA-directed RNA polymerase subunit omega</fullName>
        <shortName evidence="10">RNAP omega subunit</shortName>
        <ecNumber evidence="2 10">2.7.7.6</ecNumber>
    </recommendedName>
    <alternativeName>
        <fullName evidence="10">RNA polymerase omega subunit</fullName>
    </alternativeName>
    <alternativeName>
        <fullName evidence="8 10">Transcriptase subunit omega</fullName>
    </alternativeName>
</protein>
<dbReference type="InterPro" id="IPR006110">
    <property type="entry name" value="Pol_omega/Rpo6/RPB6"/>
</dbReference>
<evidence type="ECO:0000256" key="10">
    <source>
        <dbReference type="HAMAP-Rule" id="MF_00366"/>
    </source>
</evidence>
<dbReference type="PANTHER" id="PTHR34476">
    <property type="entry name" value="DNA-DIRECTED RNA POLYMERASE SUBUNIT OMEGA"/>
    <property type="match status" value="1"/>
</dbReference>
<dbReference type="SUPFAM" id="SSF63562">
    <property type="entry name" value="RPB6/omega subunit-like"/>
    <property type="match status" value="1"/>
</dbReference>
<dbReference type="Proteomes" id="UP000295632">
    <property type="component" value="Unassembled WGS sequence"/>
</dbReference>
<dbReference type="EMBL" id="SNYJ01000002">
    <property type="protein sequence ID" value="TDQ42366.1"/>
    <property type="molecule type" value="Genomic_DNA"/>
</dbReference>
<dbReference type="GO" id="GO:0003899">
    <property type="term" value="F:DNA-directed RNA polymerase activity"/>
    <property type="evidence" value="ECO:0007669"/>
    <property type="project" value="UniProtKB-UniRule"/>
</dbReference>
<comment type="caution">
    <text evidence="11">The sequence shown here is derived from an EMBL/GenBank/DDBJ whole genome shotgun (WGS) entry which is preliminary data.</text>
</comment>
<accession>A0A4R6U969</accession>
<name>A0A4R6U969_9BACI</name>
<evidence type="ECO:0000256" key="1">
    <source>
        <dbReference type="ARBA" id="ARBA00006711"/>
    </source>
</evidence>
<evidence type="ECO:0000256" key="5">
    <source>
        <dbReference type="ARBA" id="ARBA00022679"/>
    </source>
</evidence>
<dbReference type="OrthoDB" id="9815459at2"/>
<dbReference type="AlphaFoldDB" id="A0A4R6U969"/>
<comment type="catalytic activity">
    <reaction evidence="9 10">
        <text>RNA(n) + a ribonucleoside 5'-triphosphate = RNA(n+1) + diphosphate</text>
        <dbReference type="Rhea" id="RHEA:21248"/>
        <dbReference type="Rhea" id="RHEA-COMP:14527"/>
        <dbReference type="Rhea" id="RHEA-COMP:17342"/>
        <dbReference type="ChEBI" id="CHEBI:33019"/>
        <dbReference type="ChEBI" id="CHEBI:61557"/>
        <dbReference type="ChEBI" id="CHEBI:140395"/>
        <dbReference type="EC" id="2.7.7.6"/>
    </reaction>
</comment>
<keyword evidence="4 10" id="KW-0240">DNA-directed RNA polymerase</keyword>
<evidence type="ECO:0000256" key="9">
    <source>
        <dbReference type="ARBA" id="ARBA00048552"/>
    </source>
</evidence>
<keyword evidence="5 10" id="KW-0808">Transferase</keyword>
<dbReference type="GO" id="GO:0003677">
    <property type="term" value="F:DNA binding"/>
    <property type="evidence" value="ECO:0007669"/>
    <property type="project" value="UniProtKB-UniRule"/>
</dbReference>
<dbReference type="SMART" id="SM01409">
    <property type="entry name" value="RNA_pol_Rpb6"/>
    <property type="match status" value="1"/>
</dbReference>
<dbReference type="NCBIfam" id="TIGR00690">
    <property type="entry name" value="rpoZ"/>
    <property type="match status" value="1"/>
</dbReference>
<evidence type="ECO:0000256" key="2">
    <source>
        <dbReference type="ARBA" id="ARBA00012418"/>
    </source>
</evidence>
<proteinExistence type="inferred from homology"/>
<dbReference type="EC" id="2.7.7.6" evidence="2 10"/>
<evidence type="ECO:0000256" key="8">
    <source>
        <dbReference type="ARBA" id="ARBA00029924"/>
    </source>
</evidence>
<dbReference type="Pfam" id="PF01192">
    <property type="entry name" value="RNA_pol_Rpb6"/>
    <property type="match status" value="1"/>
</dbReference>
<evidence type="ECO:0000256" key="4">
    <source>
        <dbReference type="ARBA" id="ARBA00022478"/>
    </source>
</evidence>